<reference evidence="6 7" key="1">
    <citation type="submission" date="2019-03" db="EMBL/GenBank/DDBJ databases">
        <title>Genomic Encyclopedia of Type Strains, Phase III (KMG-III): the genomes of soil and plant-associated and newly described type strains.</title>
        <authorList>
            <person name="Whitman W."/>
        </authorList>
    </citation>
    <scope>NUCLEOTIDE SEQUENCE [LARGE SCALE GENOMIC DNA]</scope>
    <source>
        <strain evidence="6 7">LMG 29544</strain>
    </source>
</reference>
<evidence type="ECO:0000256" key="2">
    <source>
        <dbReference type="ARBA" id="ARBA00022748"/>
    </source>
</evidence>
<organism evidence="6 7">
    <name type="scientific">Paraburkholderia rhizosphaerae</name>
    <dbReference type="NCBI Taxonomy" id="480658"/>
    <lineage>
        <taxon>Bacteria</taxon>
        <taxon>Pseudomonadati</taxon>
        <taxon>Pseudomonadota</taxon>
        <taxon>Betaproteobacteria</taxon>
        <taxon>Burkholderiales</taxon>
        <taxon>Burkholderiaceae</taxon>
        <taxon>Paraburkholderia</taxon>
    </lineage>
</organism>
<protein>
    <submittedName>
        <fullName evidence="6">YD repeat-containing protein</fullName>
    </submittedName>
</protein>
<feature type="transmembrane region" description="Helical" evidence="4">
    <location>
        <begin position="65"/>
        <end position="85"/>
    </location>
</feature>
<evidence type="ECO:0000256" key="3">
    <source>
        <dbReference type="ARBA" id="ARBA00023284"/>
    </source>
</evidence>
<dbReference type="PROSITE" id="PS51352">
    <property type="entry name" value="THIOREDOXIN_2"/>
    <property type="match status" value="1"/>
</dbReference>
<dbReference type="SUPFAM" id="SSF52833">
    <property type="entry name" value="Thioredoxin-like"/>
    <property type="match status" value="1"/>
</dbReference>
<evidence type="ECO:0000313" key="7">
    <source>
        <dbReference type="Proteomes" id="UP000295509"/>
    </source>
</evidence>
<feature type="domain" description="Thioredoxin" evidence="5">
    <location>
        <begin position="151"/>
        <end position="288"/>
    </location>
</feature>
<keyword evidence="7" id="KW-1185">Reference proteome</keyword>
<dbReference type="InterPro" id="IPR017937">
    <property type="entry name" value="Thioredoxin_CS"/>
</dbReference>
<dbReference type="GO" id="GO:0030313">
    <property type="term" value="C:cell envelope"/>
    <property type="evidence" value="ECO:0007669"/>
    <property type="project" value="UniProtKB-SubCell"/>
</dbReference>
<gene>
    <name evidence="6" type="ORF">BX592_12123</name>
</gene>
<keyword evidence="4" id="KW-0472">Membrane</keyword>
<dbReference type="InterPro" id="IPR050553">
    <property type="entry name" value="Thioredoxin_ResA/DsbE_sf"/>
</dbReference>
<name>A0A4R8LH41_9BURK</name>
<evidence type="ECO:0000256" key="1">
    <source>
        <dbReference type="ARBA" id="ARBA00004196"/>
    </source>
</evidence>
<evidence type="ECO:0000256" key="4">
    <source>
        <dbReference type="SAM" id="Phobius"/>
    </source>
</evidence>
<keyword evidence="4" id="KW-1133">Transmembrane helix</keyword>
<dbReference type="PANTHER" id="PTHR42852:SF13">
    <property type="entry name" value="PROTEIN DIPZ"/>
    <property type="match status" value="1"/>
</dbReference>
<dbReference type="EMBL" id="SORE01000021">
    <property type="protein sequence ID" value="TDY42452.1"/>
    <property type="molecule type" value="Genomic_DNA"/>
</dbReference>
<evidence type="ECO:0000259" key="5">
    <source>
        <dbReference type="PROSITE" id="PS51352"/>
    </source>
</evidence>
<dbReference type="CDD" id="cd02966">
    <property type="entry name" value="TlpA_like_family"/>
    <property type="match status" value="1"/>
</dbReference>
<evidence type="ECO:0000313" key="6">
    <source>
        <dbReference type="EMBL" id="TDY42452.1"/>
    </source>
</evidence>
<accession>A0A4R8LH41</accession>
<proteinExistence type="predicted"/>
<comment type="subcellular location">
    <subcellularLocation>
        <location evidence="1">Cell envelope</location>
    </subcellularLocation>
</comment>
<feature type="transmembrane region" description="Helical" evidence="4">
    <location>
        <begin position="130"/>
        <end position="151"/>
    </location>
</feature>
<dbReference type="GO" id="GO:0017004">
    <property type="term" value="P:cytochrome complex assembly"/>
    <property type="evidence" value="ECO:0007669"/>
    <property type="project" value="UniProtKB-KW"/>
</dbReference>
<dbReference type="AlphaFoldDB" id="A0A4R8LH41"/>
<comment type="caution">
    <text evidence="6">The sequence shown here is derived from an EMBL/GenBank/DDBJ whole genome shotgun (WGS) entry which is preliminary data.</text>
</comment>
<dbReference type="PROSITE" id="PS00194">
    <property type="entry name" value="THIOREDOXIN_1"/>
    <property type="match status" value="1"/>
</dbReference>
<keyword evidence="3" id="KW-0676">Redox-active center</keyword>
<dbReference type="Pfam" id="PF08534">
    <property type="entry name" value="Redoxin"/>
    <property type="match status" value="1"/>
</dbReference>
<dbReference type="Gene3D" id="3.40.30.10">
    <property type="entry name" value="Glutaredoxin"/>
    <property type="match status" value="1"/>
</dbReference>
<dbReference type="PANTHER" id="PTHR42852">
    <property type="entry name" value="THIOL:DISULFIDE INTERCHANGE PROTEIN DSBE"/>
    <property type="match status" value="1"/>
</dbReference>
<dbReference type="InterPro" id="IPR013766">
    <property type="entry name" value="Thioredoxin_domain"/>
</dbReference>
<feature type="transmembrane region" description="Helical" evidence="4">
    <location>
        <begin position="105"/>
        <end position="121"/>
    </location>
</feature>
<sequence length="299" mass="32288">MPEHGLCRYTACEATLFRQQVRYSMNFGFFSLPLGPLILLVSVIAALVAGHFAGRRAAVAVDQSVFNALIVGLVAARLVFIGRYLPGYDGSVVKMLDFRDLGFDMAAGAIAGALVVAWTVLRRPALRKPLLIAMAAGVATWSAATVAAQFAQPPQFVPQVSLVDSDGQLRPLARHDGKPLVVNLWATWCPPCQAEMPVLAQAQTDHPRVDLVFVNQGETRTVVDGYLASHDIRIANSMFDPGLAVARAVGAAGFPTTLFYDAQGRLLARHLGGFSRATFEQALEQFYPESPAHKQEASR</sequence>
<feature type="transmembrane region" description="Helical" evidence="4">
    <location>
        <begin position="27"/>
        <end position="53"/>
    </location>
</feature>
<dbReference type="Proteomes" id="UP000295509">
    <property type="component" value="Unassembled WGS sequence"/>
</dbReference>
<keyword evidence="4" id="KW-0812">Transmembrane</keyword>
<dbReference type="InterPro" id="IPR013740">
    <property type="entry name" value="Redoxin"/>
</dbReference>
<dbReference type="GO" id="GO:0015036">
    <property type="term" value="F:disulfide oxidoreductase activity"/>
    <property type="evidence" value="ECO:0007669"/>
    <property type="project" value="UniProtKB-ARBA"/>
</dbReference>
<dbReference type="InterPro" id="IPR036249">
    <property type="entry name" value="Thioredoxin-like_sf"/>
</dbReference>
<keyword evidence="2" id="KW-0201">Cytochrome c-type biogenesis</keyword>